<evidence type="ECO:0000256" key="9">
    <source>
        <dbReference type="ARBA" id="ARBA00023136"/>
    </source>
</evidence>
<comment type="catalytic activity">
    <reaction evidence="11">
        <text>Zn(2+)(in) + H(+)(out) = Zn(2+)(out) + H(+)(in)</text>
        <dbReference type="Rhea" id="RHEA:28839"/>
        <dbReference type="ChEBI" id="CHEBI:15378"/>
        <dbReference type="ChEBI" id="CHEBI:29105"/>
    </reaction>
</comment>
<evidence type="ECO:0000256" key="5">
    <source>
        <dbReference type="ARBA" id="ARBA00022496"/>
    </source>
</evidence>
<evidence type="ECO:0000256" key="4">
    <source>
        <dbReference type="ARBA" id="ARBA00022475"/>
    </source>
</evidence>
<dbReference type="InterPro" id="IPR002524">
    <property type="entry name" value="Cation_efflux"/>
</dbReference>
<feature type="transmembrane region" description="Helical" evidence="15">
    <location>
        <begin position="92"/>
        <end position="114"/>
    </location>
</feature>
<dbReference type="RefSeq" id="WP_424565298.1">
    <property type="nucleotide sequence ID" value="NZ_SMAO01000009.1"/>
</dbReference>
<dbReference type="InterPro" id="IPR027470">
    <property type="entry name" value="Cation_efflux_CTD"/>
</dbReference>
<organism evidence="18 19">
    <name type="scientific">Thiobaca trueperi</name>
    <dbReference type="NCBI Taxonomy" id="127458"/>
    <lineage>
        <taxon>Bacteria</taxon>
        <taxon>Pseudomonadati</taxon>
        <taxon>Pseudomonadota</taxon>
        <taxon>Gammaproteobacteria</taxon>
        <taxon>Chromatiales</taxon>
        <taxon>Chromatiaceae</taxon>
        <taxon>Thiobaca</taxon>
    </lineage>
</organism>
<dbReference type="InterPro" id="IPR027469">
    <property type="entry name" value="Cation_efflux_TMD_sf"/>
</dbReference>
<accession>A0A4V2V0Y8</accession>
<dbReference type="SUPFAM" id="SSF160240">
    <property type="entry name" value="Cation efflux protein cytoplasmic domain-like"/>
    <property type="match status" value="1"/>
</dbReference>
<evidence type="ECO:0000313" key="19">
    <source>
        <dbReference type="Proteomes" id="UP000295717"/>
    </source>
</evidence>
<keyword evidence="8 15" id="KW-1133">Transmembrane helix</keyword>
<dbReference type="FunFam" id="1.20.1510.10:FF:000001">
    <property type="entry name" value="Ferrous-iron efflux pump FieF"/>
    <property type="match status" value="1"/>
</dbReference>
<dbReference type="GO" id="GO:0015341">
    <property type="term" value="F:zinc efflux antiporter activity"/>
    <property type="evidence" value="ECO:0007669"/>
    <property type="project" value="TreeGrafter"/>
</dbReference>
<evidence type="ECO:0000256" key="13">
    <source>
        <dbReference type="ARBA" id="ARBA00062926"/>
    </source>
</evidence>
<evidence type="ECO:0000256" key="3">
    <source>
        <dbReference type="ARBA" id="ARBA00022448"/>
    </source>
</evidence>
<keyword evidence="5" id="KW-0410">Iron transport</keyword>
<evidence type="ECO:0000256" key="6">
    <source>
        <dbReference type="ARBA" id="ARBA00022692"/>
    </source>
</evidence>
<sequence length="314" mass="33920">MNESEPQPAARLTAAETGNLLKLATYASVATALVLILAKLVAWLMTGSVSVLASLVDSAMDAGASLINLFAVRWSLMPPDAEHRFGHGKAEALAALGQATFIAGSALFLGLQALDRLIHPQPVVEIGVGLFVIGFAMAATLGLLAIQHYVIRRTSSTAIRADALHYGTDLATNGATLLALTLASAGWSGFDPLLGLAIGVYILYSAAQIGREAIQLLMDHELPEPQRRHITELARAVPMVRGVHDLRTRQSGQSLIIQLHLELDDQLPLLAAHRIADETEARIREHYPNSDILIHQDPVDMYEQRRGRDQQSSE</sequence>
<keyword evidence="7" id="KW-0406">Ion transport</keyword>
<evidence type="ECO:0000256" key="14">
    <source>
        <dbReference type="ARBA" id="ARBA00072262"/>
    </source>
</evidence>
<evidence type="ECO:0000256" key="10">
    <source>
        <dbReference type="ARBA" id="ARBA00035584"/>
    </source>
</evidence>
<evidence type="ECO:0000256" key="11">
    <source>
        <dbReference type="ARBA" id="ARBA00047695"/>
    </source>
</evidence>
<evidence type="ECO:0000256" key="7">
    <source>
        <dbReference type="ARBA" id="ARBA00022906"/>
    </source>
</evidence>
<protein>
    <recommendedName>
        <fullName evidence="14">Cation-efflux pump FieF</fullName>
    </recommendedName>
</protein>
<reference evidence="18 19" key="1">
    <citation type="submission" date="2019-03" db="EMBL/GenBank/DDBJ databases">
        <title>Genomic Encyclopedia of Type Strains, Phase IV (KMG-IV): sequencing the most valuable type-strain genomes for metagenomic binning, comparative biology and taxonomic classification.</title>
        <authorList>
            <person name="Goeker M."/>
        </authorList>
    </citation>
    <scope>NUCLEOTIDE SEQUENCE [LARGE SCALE GENOMIC DNA]</scope>
    <source>
        <strain evidence="18 19">DSM 13587</strain>
    </source>
</reference>
<feature type="transmembrane region" description="Helical" evidence="15">
    <location>
        <begin position="20"/>
        <end position="45"/>
    </location>
</feature>
<dbReference type="Gene3D" id="1.20.1510.10">
    <property type="entry name" value="Cation efflux protein transmembrane domain"/>
    <property type="match status" value="1"/>
</dbReference>
<feature type="domain" description="Cation efflux protein cytoplasmic" evidence="17">
    <location>
        <begin position="222"/>
        <end position="298"/>
    </location>
</feature>
<evidence type="ECO:0000256" key="15">
    <source>
        <dbReference type="SAM" id="Phobius"/>
    </source>
</evidence>
<comment type="similarity">
    <text evidence="2">Belongs to the cation diffusion facilitator (CDF) transporter (TC 2.A.4) family. FieF subfamily.</text>
</comment>
<evidence type="ECO:0000256" key="8">
    <source>
        <dbReference type="ARBA" id="ARBA00022989"/>
    </source>
</evidence>
<keyword evidence="7" id="KW-0864">Zinc transport</keyword>
<keyword evidence="6 15" id="KW-0812">Transmembrane</keyword>
<gene>
    <name evidence="18" type="ORF">EDC35_10920</name>
</gene>
<comment type="subunit">
    <text evidence="13">Homodimer. The subunits are held together in a parallel orientation through zinc binding at the interface of the cytoplasmic domains.</text>
</comment>
<dbReference type="InterPro" id="IPR050291">
    <property type="entry name" value="CDF_Transporter"/>
</dbReference>
<dbReference type="Proteomes" id="UP000295717">
    <property type="component" value="Unassembled WGS sequence"/>
</dbReference>
<dbReference type="InterPro" id="IPR058533">
    <property type="entry name" value="Cation_efflux_TM"/>
</dbReference>
<comment type="catalytic activity">
    <reaction evidence="12">
        <text>Cd(2+)(in) + H(+)(out) = Cd(2+)(out) + H(+)(in)</text>
        <dbReference type="Rhea" id="RHEA:28739"/>
        <dbReference type="ChEBI" id="CHEBI:15378"/>
        <dbReference type="ChEBI" id="CHEBI:48775"/>
    </reaction>
</comment>
<name>A0A4V2V0Y8_9GAMM</name>
<dbReference type="EMBL" id="SMAO01000009">
    <property type="protein sequence ID" value="TCT19142.1"/>
    <property type="molecule type" value="Genomic_DNA"/>
</dbReference>
<dbReference type="GO" id="GO:0005886">
    <property type="term" value="C:plasma membrane"/>
    <property type="evidence" value="ECO:0007669"/>
    <property type="project" value="UniProtKB-SubCell"/>
</dbReference>
<evidence type="ECO:0000259" key="17">
    <source>
        <dbReference type="Pfam" id="PF16916"/>
    </source>
</evidence>
<keyword evidence="5" id="KW-0408">Iron</keyword>
<evidence type="ECO:0000313" key="18">
    <source>
        <dbReference type="EMBL" id="TCT19142.1"/>
    </source>
</evidence>
<dbReference type="SUPFAM" id="SSF161111">
    <property type="entry name" value="Cation efflux protein transmembrane domain-like"/>
    <property type="match status" value="1"/>
</dbReference>
<dbReference type="Gene3D" id="3.30.70.1350">
    <property type="entry name" value="Cation efflux protein, cytoplasmic domain"/>
    <property type="match status" value="1"/>
</dbReference>
<evidence type="ECO:0000256" key="12">
    <source>
        <dbReference type="ARBA" id="ARBA00050984"/>
    </source>
</evidence>
<comment type="subcellular location">
    <subcellularLocation>
        <location evidence="1">Cell membrane</location>
        <topology evidence="1">Multi-pass membrane protein</topology>
    </subcellularLocation>
</comment>
<proteinExistence type="inferred from homology"/>
<feature type="transmembrane region" description="Helical" evidence="15">
    <location>
        <begin position="51"/>
        <end position="71"/>
    </location>
</feature>
<feature type="domain" description="Cation efflux protein transmembrane" evidence="16">
    <location>
        <begin position="27"/>
        <end position="218"/>
    </location>
</feature>
<evidence type="ECO:0000256" key="1">
    <source>
        <dbReference type="ARBA" id="ARBA00004651"/>
    </source>
</evidence>
<comment type="catalytic activity">
    <reaction evidence="10">
        <text>Fe(2+)(in) + H(+)(out) = Fe(2+)(out) + H(+)(in)</text>
        <dbReference type="Rhea" id="RHEA:29439"/>
        <dbReference type="ChEBI" id="CHEBI:15378"/>
        <dbReference type="ChEBI" id="CHEBI:29033"/>
    </reaction>
</comment>
<evidence type="ECO:0000256" key="2">
    <source>
        <dbReference type="ARBA" id="ARBA00010212"/>
    </source>
</evidence>
<keyword evidence="19" id="KW-1185">Reference proteome</keyword>
<dbReference type="GO" id="GO:0015086">
    <property type="term" value="F:cadmium ion transmembrane transporter activity"/>
    <property type="evidence" value="ECO:0007669"/>
    <property type="project" value="TreeGrafter"/>
</dbReference>
<dbReference type="PANTHER" id="PTHR43840">
    <property type="entry name" value="MITOCHONDRIAL METAL TRANSPORTER 1-RELATED"/>
    <property type="match status" value="1"/>
</dbReference>
<dbReference type="PANTHER" id="PTHR43840:SF41">
    <property type="entry name" value="CATION-EFFLUX PUMP FIEF"/>
    <property type="match status" value="1"/>
</dbReference>
<dbReference type="InterPro" id="IPR036837">
    <property type="entry name" value="Cation_efflux_CTD_sf"/>
</dbReference>
<dbReference type="Pfam" id="PF16916">
    <property type="entry name" value="ZT_dimer"/>
    <property type="match status" value="1"/>
</dbReference>
<dbReference type="GO" id="GO:0015093">
    <property type="term" value="F:ferrous iron transmembrane transporter activity"/>
    <property type="evidence" value="ECO:0007669"/>
    <property type="project" value="TreeGrafter"/>
</dbReference>
<dbReference type="NCBIfam" id="TIGR01297">
    <property type="entry name" value="CDF"/>
    <property type="match status" value="1"/>
</dbReference>
<dbReference type="AlphaFoldDB" id="A0A4V2V0Y8"/>
<dbReference type="FunFam" id="3.30.70.1350:FF:000002">
    <property type="entry name" value="Ferrous-iron efflux pump FieF"/>
    <property type="match status" value="1"/>
</dbReference>
<feature type="transmembrane region" description="Helical" evidence="15">
    <location>
        <begin position="126"/>
        <end position="151"/>
    </location>
</feature>
<evidence type="ECO:0000259" key="16">
    <source>
        <dbReference type="Pfam" id="PF01545"/>
    </source>
</evidence>
<keyword evidence="3" id="KW-0813">Transport</keyword>
<keyword evidence="7" id="KW-0862">Zinc</keyword>
<dbReference type="GO" id="GO:0006882">
    <property type="term" value="P:intracellular zinc ion homeostasis"/>
    <property type="evidence" value="ECO:0007669"/>
    <property type="project" value="TreeGrafter"/>
</dbReference>
<comment type="caution">
    <text evidence="18">The sequence shown here is derived from an EMBL/GenBank/DDBJ whole genome shotgun (WGS) entry which is preliminary data.</text>
</comment>
<keyword evidence="9 15" id="KW-0472">Membrane</keyword>
<keyword evidence="4" id="KW-1003">Cell membrane</keyword>
<dbReference type="Pfam" id="PF01545">
    <property type="entry name" value="Cation_efflux"/>
    <property type="match status" value="1"/>
</dbReference>